<gene>
    <name evidence="2" type="ORF">CCHR01_06993</name>
</gene>
<organism evidence="2 3">
    <name type="scientific">Colletotrichum chrysophilum</name>
    <dbReference type="NCBI Taxonomy" id="1836956"/>
    <lineage>
        <taxon>Eukaryota</taxon>
        <taxon>Fungi</taxon>
        <taxon>Dikarya</taxon>
        <taxon>Ascomycota</taxon>
        <taxon>Pezizomycotina</taxon>
        <taxon>Sordariomycetes</taxon>
        <taxon>Hypocreomycetidae</taxon>
        <taxon>Glomerellales</taxon>
        <taxon>Glomerellaceae</taxon>
        <taxon>Colletotrichum</taxon>
        <taxon>Colletotrichum gloeosporioides species complex</taxon>
    </lineage>
</organism>
<dbReference type="InterPro" id="IPR052895">
    <property type="entry name" value="HetReg/Transcr_Mod"/>
</dbReference>
<evidence type="ECO:0000313" key="3">
    <source>
        <dbReference type="Proteomes" id="UP001243330"/>
    </source>
</evidence>
<dbReference type="Pfam" id="PF26639">
    <property type="entry name" value="Het-6_barrel"/>
    <property type="match status" value="1"/>
</dbReference>
<dbReference type="PANTHER" id="PTHR24148">
    <property type="entry name" value="ANKYRIN REPEAT DOMAIN-CONTAINING PROTEIN 39 HOMOLOG-RELATED"/>
    <property type="match status" value="1"/>
</dbReference>
<evidence type="ECO:0000313" key="2">
    <source>
        <dbReference type="EMBL" id="KAK1850368.1"/>
    </source>
</evidence>
<comment type="caution">
    <text evidence="2">The sequence shown here is derived from an EMBL/GenBank/DDBJ whole genome shotgun (WGS) entry which is preliminary data.</text>
</comment>
<name>A0AAD9EJ88_9PEZI</name>
<feature type="domain" description="Heterokaryon incompatibility" evidence="1">
    <location>
        <begin position="35"/>
        <end position="177"/>
    </location>
</feature>
<protein>
    <submittedName>
        <fullName evidence="2">HET domain-containing protein</fullName>
    </submittedName>
</protein>
<accession>A0AAD9EJ88</accession>
<dbReference type="InterPro" id="IPR010730">
    <property type="entry name" value="HET"/>
</dbReference>
<evidence type="ECO:0000259" key="1">
    <source>
        <dbReference type="Pfam" id="PF06985"/>
    </source>
</evidence>
<keyword evidence="3" id="KW-1185">Reference proteome</keyword>
<reference evidence="2" key="1">
    <citation type="submission" date="2023-01" db="EMBL/GenBank/DDBJ databases">
        <title>Colletotrichum chrysophilum M932 genome sequence.</title>
        <authorList>
            <person name="Baroncelli R."/>
        </authorList>
    </citation>
    <scope>NUCLEOTIDE SEQUENCE</scope>
    <source>
        <strain evidence="2">M932</strain>
    </source>
</reference>
<dbReference type="EMBL" id="JAQOWY010000121">
    <property type="protein sequence ID" value="KAK1850368.1"/>
    <property type="molecule type" value="Genomic_DNA"/>
</dbReference>
<dbReference type="Pfam" id="PF06985">
    <property type="entry name" value="HET"/>
    <property type="match status" value="1"/>
</dbReference>
<sequence>MGEFRLLSVWPASSTESPVIADLFVERLQSPHVHYDALSYTWGDSSSIEVIVVNGRETPVTKNLRLALQNLRQRSQSSGEPIRIWIDSICINQHNMTERNEQVSQMGRIYSQARCVAIWLGDASGTSKAAMQLLNDCQKLKRDNEIIRRVVNDETGGRALTELLQRRYWNRMWIFQEIVLSQSAMVYCGNLSARWDVFRRLDRISGNPSLWPGLEIRSGWILALRRAFFGIAQFCIEKEEAVDMKNVLQPTRNLQASDPRDKLYALLGVCESASFPTPNYSKTAREVYVDFTRSFISHNNDLSILLTAGPWNSKNGNDLGLPSWTPDYRGMKGMDIRYLAASYLGYFNACKGRRLRKTIALGDPNPEVLFTDGVILDVVKVAVHLEEGEEKRKRAFQRIDPGSMGPRPGDKSQLQAFFETMIFDNITLHGGNRSERLIRKENLKRLAVGFLHEVNTFHHENDVNQRMNGKSLKQLEVFHSDFFKSAFHEYRRLGATDPEALCWRREEYKLRTEEVTNGSLTSLFSTKGRYIGRGLTSVKKGDLVTILFGCRLPVVLRKSLKRAAYELISPCYVSGIMNGEVMKDLSFEDILKEDHASSLKVERLRLV</sequence>
<dbReference type="Proteomes" id="UP001243330">
    <property type="component" value="Unassembled WGS sequence"/>
</dbReference>
<dbReference type="PANTHER" id="PTHR24148:SF64">
    <property type="entry name" value="HETEROKARYON INCOMPATIBILITY DOMAIN-CONTAINING PROTEIN"/>
    <property type="match status" value="1"/>
</dbReference>
<dbReference type="AlphaFoldDB" id="A0AAD9EJ88"/>
<proteinExistence type="predicted"/>